<dbReference type="InterPro" id="IPR010064">
    <property type="entry name" value="HK97-gp10_tail"/>
</dbReference>
<keyword evidence="2" id="KW-1185">Reference proteome</keyword>
<dbReference type="RefSeq" id="WP_201682765.1">
    <property type="nucleotide sequence ID" value="NZ_JAEQNA010000001.1"/>
</dbReference>
<evidence type="ECO:0000313" key="2">
    <source>
        <dbReference type="Proteomes" id="UP000613011"/>
    </source>
</evidence>
<accession>A0A936ZGC8</accession>
<dbReference type="AlphaFoldDB" id="A0A936ZGC8"/>
<evidence type="ECO:0000313" key="1">
    <source>
        <dbReference type="EMBL" id="MBL0419758.1"/>
    </source>
</evidence>
<gene>
    <name evidence="1" type="ORF">JI739_05290</name>
</gene>
<proteinExistence type="predicted"/>
<dbReference type="Proteomes" id="UP000613011">
    <property type="component" value="Unassembled WGS sequence"/>
</dbReference>
<organism evidence="1 2">
    <name type="scientific">Ramlibacter aurantiacus</name>
    <dbReference type="NCBI Taxonomy" id="2801330"/>
    <lineage>
        <taxon>Bacteria</taxon>
        <taxon>Pseudomonadati</taxon>
        <taxon>Pseudomonadota</taxon>
        <taxon>Betaproteobacteria</taxon>
        <taxon>Burkholderiales</taxon>
        <taxon>Comamonadaceae</taxon>
        <taxon>Ramlibacter</taxon>
    </lineage>
</organism>
<dbReference type="EMBL" id="JAEQNA010000001">
    <property type="protein sequence ID" value="MBL0419758.1"/>
    <property type="molecule type" value="Genomic_DNA"/>
</dbReference>
<protein>
    <submittedName>
        <fullName evidence="1">HK97 gp10 family phage protein</fullName>
    </submittedName>
</protein>
<sequence>MEIKVRGLEQALQRLGAAVGESVLRSAGAAGAQVFKDEVIARAPEATGFLKSQVIIAHAGDKSEGAKRQTYVVRVRGGKYANTRANRRKGRVGQESATGDAYYWRFLEFGTSKAVARPVIRPSWEARRAHALEVMRARLWERVQAALRGSA</sequence>
<comment type="caution">
    <text evidence="1">The sequence shown here is derived from an EMBL/GenBank/DDBJ whole genome shotgun (WGS) entry which is preliminary data.</text>
</comment>
<reference evidence="1" key="1">
    <citation type="submission" date="2021-01" db="EMBL/GenBank/DDBJ databases">
        <title>Ramlibacter sp. strain AW1 16S ribosomal RNA gene Genome sequencing and assembly.</title>
        <authorList>
            <person name="Kang M."/>
        </authorList>
    </citation>
    <scope>NUCLEOTIDE SEQUENCE</scope>
    <source>
        <strain evidence="1">AW1</strain>
    </source>
</reference>
<dbReference type="Pfam" id="PF04883">
    <property type="entry name" value="HK97-gp10_like"/>
    <property type="match status" value="1"/>
</dbReference>
<dbReference type="NCBIfam" id="TIGR01725">
    <property type="entry name" value="phge_HK97_gp10"/>
    <property type="match status" value="1"/>
</dbReference>
<name>A0A936ZGC8_9BURK</name>